<dbReference type="RefSeq" id="WP_261759907.1">
    <property type="nucleotide sequence ID" value="NZ_CP104562.2"/>
</dbReference>
<dbReference type="Pfam" id="PF07394">
    <property type="entry name" value="DUF1501"/>
    <property type="match status" value="1"/>
</dbReference>
<proteinExistence type="predicted"/>
<dbReference type="InterPro" id="IPR010869">
    <property type="entry name" value="DUF1501"/>
</dbReference>
<protein>
    <submittedName>
        <fullName evidence="1">DUF1501 domain-containing protein</fullName>
    </submittedName>
</protein>
<accession>A0ABY6B583</accession>
<evidence type="ECO:0000313" key="1">
    <source>
        <dbReference type="EMBL" id="UXH80089.1"/>
    </source>
</evidence>
<dbReference type="Proteomes" id="UP001064933">
    <property type="component" value="Chromosome"/>
</dbReference>
<dbReference type="InterPro" id="IPR006311">
    <property type="entry name" value="TAT_signal"/>
</dbReference>
<dbReference type="PANTHER" id="PTHR43737:SF1">
    <property type="entry name" value="DUF1501 DOMAIN-CONTAINING PROTEIN"/>
    <property type="match status" value="1"/>
</dbReference>
<dbReference type="EMBL" id="CP104562">
    <property type="protein sequence ID" value="UXH80089.1"/>
    <property type="molecule type" value="Genomic_DNA"/>
</dbReference>
<keyword evidence="2" id="KW-1185">Reference proteome</keyword>
<organism evidence="1 2">
    <name type="scientific">Roseateles amylovorans</name>
    <dbReference type="NCBI Taxonomy" id="2978473"/>
    <lineage>
        <taxon>Bacteria</taxon>
        <taxon>Pseudomonadati</taxon>
        <taxon>Pseudomonadota</taxon>
        <taxon>Betaproteobacteria</taxon>
        <taxon>Burkholderiales</taxon>
        <taxon>Sphaerotilaceae</taxon>
        <taxon>Roseateles</taxon>
    </lineage>
</organism>
<evidence type="ECO:0000313" key="2">
    <source>
        <dbReference type="Proteomes" id="UP001064933"/>
    </source>
</evidence>
<reference evidence="1" key="1">
    <citation type="submission" date="2022-10" db="EMBL/GenBank/DDBJ databases">
        <title>Characterization and whole genome sequencing of a new Roseateles species, isolated from fresh water.</title>
        <authorList>
            <person name="Guliayeva D.Y."/>
            <person name="Akhremchuk A.E."/>
            <person name="Sikolenko M.A."/>
            <person name="Valentovich L.N."/>
            <person name="Sidarenka A.V."/>
        </authorList>
    </citation>
    <scope>NUCLEOTIDE SEQUENCE</scope>
    <source>
        <strain evidence="1">BIM B-1768</strain>
    </source>
</reference>
<name>A0ABY6B583_9BURK</name>
<dbReference type="PROSITE" id="PS51318">
    <property type="entry name" value="TAT"/>
    <property type="match status" value="1"/>
</dbReference>
<sequence length="463" mass="48510">MAHVSRLGALKRREFLKRASALSVAGTAAPWALQLATINDAAAATVGGSDYKALVCVFLYGGNDHANTVVPFDAASHQSYAAIRQTLALSREALSDTALNPSVALPDSRQMALAPSLAALKPVFDQGRLAVMLNIGTLMQPTTLAQYQAGSALLPPKLFSHNDQQSLWQSSNPEGAISGWGGRMGDLMLGGNGNATFTCVNLSGNSVYLAGNQAFQYQMGLNGATAIYGTSRPLFGSQACTDLMRSLITDERSHWMEAELNRVSARSMQAQSVVTGALSGMTLQTGFDAGNPLALQLQMVARMIGVRSALGASRQVFFVSLGGFDLHDNLMSVHPALMGQLGGAMASFDAALRELGVAEKVTTFTASDFGRTLSSNGDGSDHGWGSHHFVMGGAVRGGRFYGTAPSVSVNGPDDVGQGRLLPTTAVDELAATLALWMGVSPTDLPRVLPGVGHFNARDLGFMA</sequence>
<dbReference type="PANTHER" id="PTHR43737">
    <property type="entry name" value="BLL7424 PROTEIN"/>
    <property type="match status" value="1"/>
</dbReference>
<gene>
    <name evidence="1" type="ORF">N4261_09490</name>
</gene>